<dbReference type="SUPFAM" id="SSF81653">
    <property type="entry name" value="Calcium ATPase, transduction domain A"/>
    <property type="match status" value="1"/>
</dbReference>
<dbReference type="FunFam" id="3.40.50.1000:FF:000068">
    <property type="entry name" value="Cation-transporting ATPase"/>
    <property type="match status" value="1"/>
</dbReference>
<dbReference type="InterPro" id="IPR044492">
    <property type="entry name" value="P_typ_ATPase_HD_dom"/>
</dbReference>
<evidence type="ECO:0000259" key="14">
    <source>
        <dbReference type="Pfam" id="PF00122"/>
    </source>
</evidence>
<dbReference type="EMBL" id="JACEEZ010025033">
    <property type="protein sequence ID" value="KAG0705391.1"/>
    <property type="molecule type" value="Genomic_DNA"/>
</dbReference>
<dbReference type="NCBIfam" id="TIGR01494">
    <property type="entry name" value="ATPase_P-type"/>
    <property type="match status" value="2"/>
</dbReference>
<comment type="catalytic activity">
    <reaction evidence="12 13">
        <text>ATP + H2O = ADP + phosphate + H(+)</text>
        <dbReference type="Rhea" id="RHEA:13065"/>
        <dbReference type="ChEBI" id="CHEBI:15377"/>
        <dbReference type="ChEBI" id="CHEBI:15378"/>
        <dbReference type="ChEBI" id="CHEBI:30616"/>
        <dbReference type="ChEBI" id="CHEBI:43474"/>
        <dbReference type="ChEBI" id="CHEBI:456216"/>
    </reaction>
</comment>
<keyword evidence="5 13" id="KW-0479">Metal-binding</keyword>
<keyword evidence="6 13" id="KW-0547">Nucleotide-binding</keyword>
<organism evidence="17 18">
    <name type="scientific">Chionoecetes opilio</name>
    <name type="common">Atlantic snow crab</name>
    <name type="synonym">Cancer opilio</name>
    <dbReference type="NCBI Taxonomy" id="41210"/>
    <lineage>
        <taxon>Eukaryota</taxon>
        <taxon>Metazoa</taxon>
        <taxon>Ecdysozoa</taxon>
        <taxon>Arthropoda</taxon>
        <taxon>Crustacea</taxon>
        <taxon>Multicrustacea</taxon>
        <taxon>Malacostraca</taxon>
        <taxon>Eumalacostraca</taxon>
        <taxon>Eucarida</taxon>
        <taxon>Decapoda</taxon>
        <taxon>Pleocyemata</taxon>
        <taxon>Brachyura</taxon>
        <taxon>Eubrachyura</taxon>
        <taxon>Majoidea</taxon>
        <taxon>Majidae</taxon>
        <taxon>Chionoecetes</taxon>
    </lineage>
</organism>
<feature type="transmembrane region" description="Helical" evidence="13">
    <location>
        <begin position="384"/>
        <end position="409"/>
    </location>
</feature>
<dbReference type="Proteomes" id="UP000770661">
    <property type="component" value="Unassembled WGS sequence"/>
</dbReference>
<keyword evidence="8 13" id="KW-0460">Magnesium</keyword>
<evidence type="ECO:0000259" key="15">
    <source>
        <dbReference type="Pfam" id="PF00690"/>
    </source>
</evidence>
<evidence type="ECO:0000313" key="17">
    <source>
        <dbReference type="EMBL" id="KAG0705391.1"/>
    </source>
</evidence>
<dbReference type="GO" id="GO:0046872">
    <property type="term" value="F:metal ion binding"/>
    <property type="evidence" value="ECO:0007669"/>
    <property type="project" value="UniProtKB-UniRule"/>
</dbReference>
<evidence type="ECO:0000259" key="16">
    <source>
        <dbReference type="Pfam" id="PF12409"/>
    </source>
</evidence>
<feature type="transmembrane region" description="Helical" evidence="13">
    <location>
        <begin position="813"/>
        <end position="831"/>
    </location>
</feature>
<evidence type="ECO:0000256" key="5">
    <source>
        <dbReference type="ARBA" id="ARBA00022723"/>
    </source>
</evidence>
<dbReference type="EC" id="7.2.2.-" evidence="13"/>
<dbReference type="FunFam" id="1.20.1110.10:FF:000023">
    <property type="entry name" value="Cation-transporting ATPase"/>
    <property type="match status" value="1"/>
</dbReference>
<name>A0A8J4XM70_CHIOP</name>
<keyword evidence="7 13" id="KW-0067">ATP-binding</keyword>
<dbReference type="Pfam" id="PF00690">
    <property type="entry name" value="Cation_ATPase_N"/>
    <property type="match status" value="1"/>
</dbReference>
<keyword evidence="9 13" id="KW-1278">Translocase</keyword>
<dbReference type="GO" id="GO:0006874">
    <property type="term" value="P:intracellular calcium ion homeostasis"/>
    <property type="evidence" value="ECO:0007669"/>
    <property type="project" value="TreeGrafter"/>
</dbReference>
<feature type="transmembrane region" description="Helical" evidence="13">
    <location>
        <begin position="960"/>
        <end position="979"/>
    </location>
</feature>
<dbReference type="GO" id="GO:0140358">
    <property type="term" value="F:P-type transmembrane transporter activity"/>
    <property type="evidence" value="ECO:0007669"/>
    <property type="project" value="InterPro"/>
</dbReference>
<dbReference type="Gene3D" id="3.40.50.1000">
    <property type="entry name" value="HAD superfamily/HAD-like"/>
    <property type="match status" value="1"/>
</dbReference>
<dbReference type="SUPFAM" id="SSF81665">
    <property type="entry name" value="Calcium ATPase, transmembrane domain M"/>
    <property type="match status" value="1"/>
</dbReference>
<feature type="domain" description="P-type ATPase A" evidence="14">
    <location>
        <begin position="221"/>
        <end position="339"/>
    </location>
</feature>
<feature type="transmembrane region" description="Helical" evidence="13">
    <location>
        <begin position="928"/>
        <end position="948"/>
    </location>
</feature>
<keyword evidence="10 13" id="KW-1133">Transmembrane helix</keyword>
<feature type="domain" description="P5B-type ATPase N-terminal" evidence="16">
    <location>
        <begin position="17"/>
        <end position="91"/>
    </location>
</feature>
<feature type="transmembrane region" description="Helical" evidence="13">
    <location>
        <begin position="353"/>
        <end position="372"/>
    </location>
</feature>
<keyword evidence="3" id="KW-0597">Phosphoprotein</keyword>
<evidence type="ECO:0000256" key="1">
    <source>
        <dbReference type="ARBA" id="ARBA00004141"/>
    </source>
</evidence>
<evidence type="ECO:0000313" key="18">
    <source>
        <dbReference type="Proteomes" id="UP000770661"/>
    </source>
</evidence>
<reference evidence="17" key="1">
    <citation type="submission" date="2020-07" db="EMBL/GenBank/DDBJ databases">
        <title>The High-quality genome of the commercially important snow crab, Chionoecetes opilio.</title>
        <authorList>
            <person name="Jeong J.-H."/>
            <person name="Ryu S."/>
        </authorList>
    </citation>
    <scope>NUCLEOTIDE SEQUENCE</scope>
    <source>
        <strain evidence="17">MADBK_172401_WGS</strain>
        <tissue evidence="17">Digestive gland</tissue>
    </source>
</reference>
<dbReference type="InterPro" id="IPR023298">
    <property type="entry name" value="ATPase_P-typ_TM_dom_sf"/>
</dbReference>
<dbReference type="Gene3D" id="2.70.150.10">
    <property type="entry name" value="Calcium-transporting ATPase, cytoplasmic transduction domain A"/>
    <property type="match status" value="1"/>
</dbReference>
<comment type="caution">
    <text evidence="17">The sequence shown here is derived from an EMBL/GenBank/DDBJ whole genome shotgun (WGS) entry which is preliminary data.</text>
</comment>
<dbReference type="PRINTS" id="PR00119">
    <property type="entry name" value="CATATPASE"/>
</dbReference>
<evidence type="ECO:0000256" key="10">
    <source>
        <dbReference type="ARBA" id="ARBA00022989"/>
    </source>
</evidence>
<dbReference type="InterPro" id="IPR059000">
    <property type="entry name" value="ATPase_P-type_domA"/>
</dbReference>
<feature type="transmembrane region" description="Helical" evidence="13">
    <location>
        <begin position="875"/>
        <end position="898"/>
    </location>
</feature>
<protein>
    <recommendedName>
        <fullName evidence="13">Cation-transporting ATPase</fullName>
        <ecNumber evidence="13">7.2.2.-</ecNumber>
    </recommendedName>
</protein>
<sequence length="1284" mass="143729">MLRMKRTKGICLNPGTKEELEVTGYQRDRVKLGLTVAATLLSGGLLLLLLTWRHSIRLAFTHRRCTLKDASILLIKDIYGQLWKEEVVRKEDQIYFVNRKIKYVWEDATCTFARLRPTDHTPTFATFHNGAAGLQGDEAARHLDLFGENFMKIDVLSVWQVLIQQAINPFYIFQVFTVVLWCLQEYYLYSFCIVVLSVTSITLMVWETRRQSKALRKTVTSESEVAVIRDGRRTMLSSRDVVPGDVVLVNGYITRLEVDAVLLHGTIITNEAMLTGESLPVTKVAVPLENDELFCEVEHKHHLLYSGTQVLQVRGAEELPALVIKTGFYTERGELVRSILFPKPTDFYFYKDLLKMVFIFLLLGLSAMTWSIHKKIYTWSVTLLYSLDLVTLVVPPLLPATLTAINVWAQQRLKKQKVFCLSSNYISLAGSVDLVCFDKTGTLTEEDLDLAGVMQSCGGDLKQTQEDLTHLPPAAAMNPDYGTVTQFLVRPQAGGDVDPNQYELAVLKIFPFESSEQRMTVVVRARTSTHMEVFIKGAPERVAALCNPDTVPRSGLLEAAVGWYTNQGLRVLGVAGKTMDGQTWEQVKSQPREKLEQDATFLGLVLLQNKIKPETAPVLATLHQAQLTPVMITGDNLLTALSVARQSSFVPPGHQIIIVKAVMEGSSSKAAQHLKVFYYDADAATGIKHQIMPVRSDNYALATDGETFDLLFQAQDKTIFHRLLHKGRVFARMKPDQKITVVETLQHLGHQVAMCGDGCNDCGALKAADAGISLSSAEASVAAPFTSRQDNITCVPILLREGRAVLVSIFSSFKYNVVSAFGGLICVMLNYEVYTELSDSQYVVMDLLLMTVPPLVMGCTAAAPHLDARRPQHRILSLLTVVSMLSFVGFQTAVYLGMLNYLRMQPWFVPLKFSDATWPPHPSHENTTLILVYFYYLVFGVLVFSHAAPHLKPIYTNYALTGHLVLVTVFCIFVTFYTGQWCLDLMNFKPFPDGFVTTLFFISCIVFVACFIWERWVLYGLMDKHILPFFSKHFGRHPLHVKLEKELQGNLKWPVLTEAPDFEDGVMSAAEEKLMDEEVFGSEEENDDVEKAMFVRKLTRRHHFNATVTHIPKNTKSGDLTLEATTATSTSPTNDGTHGEHKPLIDQNSVEYRDPWDCVDFNGGSEQNAFNQSVSHQATKGPSIGFKTFKGSRKEIAPGDYKHPYEATDVPLLEEEQETAEPTTELNGPVLVGGGRQHLWSSSSQQQQSSYVQTRGAPCGPWRAGAALQALVLWTSCFCWLISN</sequence>
<feature type="transmembrane region" description="Helical" evidence="13">
    <location>
        <begin position="843"/>
        <end position="863"/>
    </location>
</feature>
<evidence type="ECO:0000256" key="12">
    <source>
        <dbReference type="ARBA" id="ARBA00049360"/>
    </source>
</evidence>
<dbReference type="InterPro" id="IPR023214">
    <property type="entry name" value="HAD_sf"/>
</dbReference>
<dbReference type="SFLD" id="SFLDF00027">
    <property type="entry name" value="p-type_atpase"/>
    <property type="match status" value="1"/>
</dbReference>
<dbReference type="GO" id="GO:0016020">
    <property type="term" value="C:membrane"/>
    <property type="evidence" value="ECO:0007669"/>
    <property type="project" value="UniProtKB-SubCell"/>
</dbReference>
<dbReference type="InterPro" id="IPR001757">
    <property type="entry name" value="P_typ_ATPase"/>
</dbReference>
<dbReference type="Gene3D" id="3.40.1110.10">
    <property type="entry name" value="Calcium-transporting ATPase, cytoplasmic domain N"/>
    <property type="match status" value="1"/>
</dbReference>
<dbReference type="SUPFAM" id="SSF56784">
    <property type="entry name" value="HAD-like"/>
    <property type="match status" value="1"/>
</dbReference>
<evidence type="ECO:0000256" key="4">
    <source>
        <dbReference type="ARBA" id="ARBA00022692"/>
    </source>
</evidence>
<evidence type="ECO:0000256" key="13">
    <source>
        <dbReference type="RuleBase" id="RU362082"/>
    </source>
</evidence>
<feature type="transmembrane region" description="Helical" evidence="13">
    <location>
        <begin position="32"/>
        <end position="52"/>
    </location>
</feature>
<keyword evidence="18" id="KW-1185">Reference proteome</keyword>
<feature type="domain" description="Cation-transporting P-type ATPase N-terminal" evidence="15">
    <location>
        <begin position="127"/>
        <end position="181"/>
    </location>
</feature>
<dbReference type="SUPFAM" id="SSF81660">
    <property type="entry name" value="Metal cation-transporting ATPase, ATP-binding domain N"/>
    <property type="match status" value="1"/>
</dbReference>
<dbReference type="GO" id="GO:0015203">
    <property type="term" value="F:polyamine transmembrane transporter activity"/>
    <property type="evidence" value="ECO:0007669"/>
    <property type="project" value="TreeGrafter"/>
</dbReference>
<dbReference type="InterPro" id="IPR047819">
    <property type="entry name" value="P5A-ATPase_N"/>
</dbReference>
<dbReference type="Pfam" id="PF13246">
    <property type="entry name" value="Cation_ATPase"/>
    <property type="match status" value="1"/>
</dbReference>
<evidence type="ECO:0000256" key="9">
    <source>
        <dbReference type="ARBA" id="ARBA00022967"/>
    </source>
</evidence>
<dbReference type="PANTHER" id="PTHR45630">
    <property type="entry name" value="CATION-TRANSPORTING ATPASE-RELATED"/>
    <property type="match status" value="1"/>
</dbReference>
<feature type="transmembrane region" description="Helical" evidence="13">
    <location>
        <begin position="999"/>
        <end position="1018"/>
    </location>
</feature>
<keyword evidence="11 13" id="KW-0472">Membrane</keyword>
<dbReference type="Gene3D" id="1.20.1110.10">
    <property type="entry name" value="Calcium-transporting ATPase, transmembrane domain"/>
    <property type="match status" value="1"/>
</dbReference>
<evidence type="ECO:0000256" key="2">
    <source>
        <dbReference type="ARBA" id="ARBA00006000"/>
    </source>
</evidence>
<evidence type="ECO:0000256" key="6">
    <source>
        <dbReference type="ARBA" id="ARBA00022741"/>
    </source>
</evidence>
<dbReference type="SFLD" id="SFLDG00002">
    <property type="entry name" value="C1.7:_P-type_atpase_like"/>
    <property type="match status" value="1"/>
</dbReference>
<comment type="subcellular location">
    <subcellularLocation>
        <location evidence="1 13">Membrane</location>
        <topology evidence="1 13">Multi-pass membrane protein</topology>
    </subcellularLocation>
</comment>
<dbReference type="InterPro" id="IPR004014">
    <property type="entry name" value="ATPase_P-typ_cation-transptr_N"/>
</dbReference>
<evidence type="ECO:0000256" key="11">
    <source>
        <dbReference type="ARBA" id="ARBA00023136"/>
    </source>
</evidence>
<dbReference type="Pfam" id="PF00122">
    <property type="entry name" value="E1-E2_ATPase"/>
    <property type="match status" value="1"/>
</dbReference>
<comment type="similarity">
    <text evidence="2 13">Belongs to the cation transport ATPase (P-type) (TC 3.A.3) family. Type V subfamily.</text>
</comment>
<proteinExistence type="inferred from homology"/>
<dbReference type="InterPro" id="IPR006544">
    <property type="entry name" value="P-type_TPase_V"/>
</dbReference>
<evidence type="ECO:0000256" key="8">
    <source>
        <dbReference type="ARBA" id="ARBA00022842"/>
    </source>
</evidence>
<feature type="transmembrane region" description="Helical" evidence="13">
    <location>
        <begin position="187"/>
        <end position="206"/>
    </location>
</feature>
<keyword evidence="4 13" id="KW-0812">Transmembrane</keyword>
<dbReference type="GO" id="GO:0005524">
    <property type="term" value="F:ATP binding"/>
    <property type="evidence" value="ECO:0007669"/>
    <property type="project" value="UniProtKB-UniRule"/>
</dbReference>
<dbReference type="GO" id="GO:0016887">
    <property type="term" value="F:ATP hydrolysis activity"/>
    <property type="evidence" value="ECO:0007669"/>
    <property type="project" value="InterPro"/>
</dbReference>
<dbReference type="InterPro" id="IPR008250">
    <property type="entry name" value="ATPase_P-typ_transduc_dom_A_sf"/>
</dbReference>
<dbReference type="SFLD" id="SFLDS00003">
    <property type="entry name" value="Haloacid_Dehalogenase"/>
    <property type="match status" value="1"/>
</dbReference>
<accession>A0A8J4XM70</accession>
<evidence type="ECO:0000256" key="3">
    <source>
        <dbReference type="ARBA" id="ARBA00022553"/>
    </source>
</evidence>
<gene>
    <name evidence="17" type="primary">ATP13A3_1</name>
    <name evidence="17" type="ORF">GWK47_024493</name>
</gene>
<dbReference type="InterPro" id="IPR023299">
    <property type="entry name" value="ATPase_P-typ_cyto_dom_N"/>
</dbReference>
<dbReference type="OrthoDB" id="48943at2759"/>
<dbReference type="GO" id="GO:0019829">
    <property type="term" value="F:ATPase-coupled monoatomic cation transmembrane transporter activity"/>
    <property type="evidence" value="ECO:0007669"/>
    <property type="project" value="UniProtKB-UniRule"/>
</dbReference>
<dbReference type="PROSITE" id="PS00154">
    <property type="entry name" value="ATPASE_E1_E2"/>
    <property type="match status" value="1"/>
</dbReference>
<dbReference type="InterPro" id="IPR036412">
    <property type="entry name" value="HAD-like_sf"/>
</dbReference>
<dbReference type="InterPro" id="IPR018303">
    <property type="entry name" value="ATPase_P-typ_P_site"/>
</dbReference>
<dbReference type="Pfam" id="PF12409">
    <property type="entry name" value="P5-ATPase"/>
    <property type="match status" value="1"/>
</dbReference>
<dbReference type="PANTHER" id="PTHR45630:SF8">
    <property type="entry name" value="CATION-TRANSPORTING ATPASE"/>
    <property type="match status" value="1"/>
</dbReference>
<dbReference type="PROSITE" id="PS01229">
    <property type="entry name" value="COF_2"/>
    <property type="match status" value="1"/>
</dbReference>
<evidence type="ECO:0000256" key="7">
    <source>
        <dbReference type="ARBA" id="ARBA00022840"/>
    </source>
</evidence>